<reference evidence="7 8" key="1">
    <citation type="journal article" date="2020" name="ISME J.">
        <title>Comparative genomics reveals insights into cyanobacterial evolution and habitat adaptation.</title>
        <authorList>
            <person name="Chen M.Y."/>
            <person name="Teng W.K."/>
            <person name="Zhao L."/>
            <person name="Hu C.X."/>
            <person name="Zhou Y.K."/>
            <person name="Han B.P."/>
            <person name="Song L.R."/>
            <person name="Shu W.S."/>
        </authorList>
    </citation>
    <scope>NUCLEOTIDE SEQUENCE [LARGE SCALE GENOMIC DNA]</scope>
    <source>
        <strain evidence="7 8">FACHB-723</strain>
    </source>
</reference>
<dbReference type="EMBL" id="JACJQB010000011">
    <property type="protein sequence ID" value="MBD2188091.1"/>
    <property type="molecule type" value="Genomic_DNA"/>
</dbReference>
<dbReference type="Pfam" id="PF16166">
    <property type="entry name" value="TIC20"/>
    <property type="match status" value="1"/>
</dbReference>
<sequence length="163" mass="18497">MARRSSVNYLDRLYGSLPYLLPLASVVLFGRLSLFPQIPILEKIFLPAIFIEDILSTSIIDFISIRLVVWFSLFIGVVRNHKINHFVRFNTIQALLLDIVVVLVSVIVRLLAQASFLNFILEILINVTFLGITAAFLYSVFQCVRGKYAEIPVISEAAYHQIP</sequence>
<name>A0ABR7ZVV1_9CYAN</name>
<feature type="transmembrane region" description="Helical" evidence="6">
    <location>
        <begin position="118"/>
        <end position="141"/>
    </location>
</feature>
<keyword evidence="5 6" id="KW-0472">Membrane</keyword>
<feature type="transmembrane region" description="Helical" evidence="6">
    <location>
        <begin position="12"/>
        <end position="34"/>
    </location>
</feature>
<evidence type="ECO:0000313" key="8">
    <source>
        <dbReference type="Proteomes" id="UP000642094"/>
    </source>
</evidence>
<comment type="similarity">
    <text evidence="2">Belongs to the Tic20 family.</text>
</comment>
<accession>A0ABR7ZVV1</accession>
<dbReference type="PANTHER" id="PTHR33510:SF5">
    <property type="entry name" value="PROTEIN TIC 20-II, CHLOROPLASTIC"/>
    <property type="match status" value="1"/>
</dbReference>
<keyword evidence="4 6" id="KW-1133">Transmembrane helix</keyword>
<evidence type="ECO:0000256" key="5">
    <source>
        <dbReference type="ARBA" id="ARBA00023136"/>
    </source>
</evidence>
<organism evidence="7 8">
    <name type="scientific">Pseudanabaena mucicola FACHB-723</name>
    <dbReference type="NCBI Taxonomy" id="2692860"/>
    <lineage>
        <taxon>Bacteria</taxon>
        <taxon>Bacillati</taxon>
        <taxon>Cyanobacteriota</taxon>
        <taxon>Cyanophyceae</taxon>
        <taxon>Pseudanabaenales</taxon>
        <taxon>Pseudanabaenaceae</taxon>
        <taxon>Pseudanabaena</taxon>
    </lineage>
</organism>
<evidence type="ECO:0000256" key="1">
    <source>
        <dbReference type="ARBA" id="ARBA00004141"/>
    </source>
</evidence>
<evidence type="ECO:0000256" key="2">
    <source>
        <dbReference type="ARBA" id="ARBA00009596"/>
    </source>
</evidence>
<dbReference type="Proteomes" id="UP000642094">
    <property type="component" value="Unassembled WGS sequence"/>
</dbReference>
<evidence type="ECO:0000256" key="3">
    <source>
        <dbReference type="ARBA" id="ARBA00022692"/>
    </source>
</evidence>
<evidence type="ECO:0000313" key="7">
    <source>
        <dbReference type="EMBL" id="MBD2188091.1"/>
    </source>
</evidence>
<keyword evidence="3 6" id="KW-0812">Transmembrane</keyword>
<gene>
    <name evidence="7" type="ORF">H6F41_08035</name>
</gene>
<proteinExistence type="inferred from homology"/>
<dbReference type="InterPro" id="IPR005691">
    <property type="entry name" value="Tic20"/>
</dbReference>
<protein>
    <recommendedName>
        <fullName evidence="9">Tic20 family protein Ycf60</fullName>
    </recommendedName>
</protein>
<dbReference type="RefSeq" id="WP_190402950.1">
    <property type="nucleotide sequence ID" value="NZ_JACJQB010000011.1"/>
</dbReference>
<feature type="transmembrane region" description="Helical" evidence="6">
    <location>
        <begin position="90"/>
        <end position="112"/>
    </location>
</feature>
<comment type="caution">
    <text evidence="7">The sequence shown here is derived from an EMBL/GenBank/DDBJ whole genome shotgun (WGS) entry which is preliminary data.</text>
</comment>
<dbReference type="PANTHER" id="PTHR33510">
    <property type="entry name" value="PROTEIN TIC 20-II, CHLOROPLASTIC"/>
    <property type="match status" value="1"/>
</dbReference>
<evidence type="ECO:0008006" key="9">
    <source>
        <dbReference type="Google" id="ProtNLM"/>
    </source>
</evidence>
<feature type="transmembrane region" description="Helical" evidence="6">
    <location>
        <begin position="54"/>
        <end position="78"/>
    </location>
</feature>
<keyword evidence="8" id="KW-1185">Reference proteome</keyword>
<comment type="subcellular location">
    <subcellularLocation>
        <location evidence="1">Membrane</location>
        <topology evidence="1">Multi-pass membrane protein</topology>
    </subcellularLocation>
</comment>
<evidence type="ECO:0000256" key="6">
    <source>
        <dbReference type="SAM" id="Phobius"/>
    </source>
</evidence>
<evidence type="ECO:0000256" key="4">
    <source>
        <dbReference type="ARBA" id="ARBA00022989"/>
    </source>
</evidence>